<dbReference type="EMBL" id="DS022246">
    <property type="protein sequence ID" value="EWG42564.1"/>
    <property type="molecule type" value="Genomic_DNA"/>
</dbReference>
<accession>W7M4X7</accession>
<organism evidence="1 2">
    <name type="scientific">Gibberella moniliformis (strain M3125 / FGSC 7600)</name>
    <name type="common">Maize ear and stalk rot fungus</name>
    <name type="synonym">Fusarium verticillioides</name>
    <dbReference type="NCBI Taxonomy" id="334819"/>
    <lineage>
        <taxon>Eukaryota</taxon>
        <taxon>Fungi</taxon>
        <taxon>Dikarya</taxon>
        <taxon>Ascomycota</taxon>
        <taxon>Pezizomycotina</taxon>
        <taxon>Sordariomycetes</taxon>
        <taxon>Hypocreomycetidae</taxon>
        <taxon>Hypocreales</taxon>
        <taxon>Nectriaceae</taxon>
        <taxon>Fusarium</taxon>
        <taxon>Fusarium fujikuroi species complex</taxon>
    </lineage>
</organism>
<proteinExistence type="predicted"/>
<keyword evidence="2" id="KW-1185">Reference proteome</keyword>
<dbReference type="STRING" id="334819.W7M4X7"/>
<dbReference type="RefSeq" id="XP_018748755.1">
    <property type="nucleotide sequence ID" value="XM_018904577.1"/>
</dbReference>
<name>W7M4X7_GIBM7</name>
<sequence>MSYIRFTEFPQAMLDSSDIASRYVASTFAIPTLLGAEFLSIDANVVPNYNFDVPRGWTYS</sequence>
<dbReference type="EMBL" id="CM000581">
    <property type="protein sequence ID" value="EWG42564.1"/>
    <property type="molecule type" value="Genomic_DNA"/>
</dbReference>
<protein>
    <submittedName>
        <fullName evidence="1">Uncharacterized protein</fullName>
    </submittedName>
</protein>
<evidence type="ECO:0000313" key="2">
    <source>
        <dbReference type="Proteomes" id="UP000009096"/>
    </source>
</evidence>
<dbReference type="KEGG" id="fvr:FVEG_15450"/>
<gene>
    <name evidence="1" type="ORF">FVEG_15450</name>
</gene>
<dbReference type="GeneID" id="30072326"/>
<dbReference type="Proteomes" id="UP000009096">
    <property type="component" value="Chromosome 4"/>
</dbReference>
<evidence type="ECO:0000313" key="1">
    <source>
        <dbReference type="EMBL" id="EWG42564.1"/>
    </source>
</evidence>
<reference evidence="1 2" key="1">
    <citation type="journal article" date="2010" name="Nature">
        <title>Comparative genomics reveals mobile pathogenicity chromosomes in Fusarium.</title>
        <authorList>
            <person name="Ma L.J."/>
            <person name="van der Does H.C."/>
            <person name="Borkovich K.A."/>
            <person name="Coleman J.J."/>
            <person name="Daboussi M.J."/>
            <person name="Di Pietro A."/>
            <person name="Dufresne M."/>
            <person name="Freitag M."/>
            <person name="Grabherr M."/>
            <person name="Henrissat B."/>
            <person name="Houterman P.M."/>
            <person name="Kang S."/>
            <person name="Shim W.B."/>
            <person name="Woloshuk C."/>
            <person name="Xie X."/>
            <person name="Xu J.R."/>
            <person name="Antoniw J."/>
            <person name="Baker S.E."/>
            <person name="Bluhm B.H."/>
            <person name="Breakspear A."/>
            <person name="Brown D.W."/>
            <person name="Butchko R.A."/>
            <person name="Chapman S."/>
            <person name="Coulson R."/>
            <person name="Coutinho P.M."/>
            <person name="Danchin E.G."/>
            <person name="Diener A."/>
            <person name="Gale L.R."/>
            <person name="Gardiner D.M."/>
            <person name="Goff S."/>
            <person name="Hammond-Kosack K.E."/>
            <person name="Hilburn K."/>
            <person name="Hua-Van A."/>
            <person name="Jonkers W."/>
            <person name="Kazan K."/>
            <person name="Kodira C.D."/>
            <person name="Koehrsen M."/>
            <person name="Kumar L."/>
            <person name="Lee Y.H."/>
            <person name="Li L."/>
            <person name="Manners J.M."/>
            <person name="Miranda-Saavedra D."/>
            <person name="Mukherjee M."/>
            <person name="Park G."/>
            <person name="Park J."/>
            <person name="Park S.Y."/>
            <person name="Proctor R.H."/>
            <person name="Regev A."/>
            <person name="Ruiz-Roldan M.C."/>
            <person name="Sain D."/>
            <person name="Sakthikumar S."/>
            <person name="Sykes S."/>
            <person name="Schwartz D.C."/>
            <person name="Turgeon B.G."/>
            <person name="Wapinski I."/>
            <person name="Yoder O."/>
            <person name="Young S."/>
            <person name="Zeng Q."/>
            <person name="Zhou S."/>
            <person name="Galagan J."/>
            <person name="Cuomo C.A."/>
            <person name="Kistler H.C."/>
            <person name="Rep M."/>
        </authorList>
    </citation>
    <scope>NUCLEOTIDE SEQUENCE [LARGE SCALE GENOMIC DNA]</scope>
    <source>
        <strain evidence="2">M3125 / FGSC 7600</strain>
    </source>
</reference>
<dbReference type="AlphaFoldDB" id="W7M4X7"/>
<dbReference type="VEuPathDB" id="FungiDB:FVEG_15450"/>